<dbReference type="Pfam" id="PF00443">
    <property type="entry name" value="UCH"/>
    <property type="match status" value="1"/>
</dbReference>
<proteinExistence type="inferred from homology"/>
<dbReference type="InterPro" id="IPR018200">
    <property type="entry name" value="USP_CS"/>
</dbReference>
<dbReference type="PROSITE" id="PS00973">
    <property type="entry name" value="USP_2"/>
    <property type="match status" value="1"/>
</dbReference>
<protein>
    <recommendedName>
        <fullName evidence="2">USP domain-containing protein</fullName>
    </recommendedName>
</protein>
<dbReference type="AlphaFoldDB" id="A0AA88UHB7"/>
<dbReference type="PANTHER" id="PTHR24006:SF781">
    <property type="entry name" value="LD34905P"/>
    <property type="match status" value="1"/>
</dbReference>
<reference evidence="3" key="1">
    <citation type="submission" date="2022-12" db="EMBL/GenBank/DDBJ databases">
        <title>Draft genome assemblies for two species of Escallonia (Escalloniales).</title>
        <authorList>
            <person name="Chanderbali A."/>
            <person name="Dervinis C."/>
            <person name="Anghel I."/>
            <person name="Soltis D."/>
            <person name="Soltis P."/>
            <person name="Zapata F."/>
        </authorList>
    </citation>
    <scope>NUCLEOTIDE SEQUENCE</scope>
    <source>
        <strain evidence="3">UCBG92.1500</strain>
        <tissue evidence="3">Leaf</tissue>
    </source>
</reference>
<dbReference type="Proteomes" id="UP001187471">
    <property type="component" value="Unassembled WGS sequence"/>
</dbReference>
<evidence type="ECO:0000313" key="3">
    <source>
        <dbReference type="EMBL" id="KAK2975182.1"/>
    </source>
</evidence>
<evidence type="ECO:0000259" key="2">
    <source>
        <dbReference type="PROSITE" id="PS50235"/>
    </source>
</evidence>
<dbReference type="GO" id="GO:0004843">
    <property type="term" value="F:cysteine-type deubiquitinase activity"/>
    <property type="evidence" value="ECO:0007669"/>
    <property type="project" value="InterPro"/>
</dbReference>
<dbReference type="GO" id="GO:0005829">
    <property type="term" value="C:cytosol"/>
    <property type="evidence" value="ECO:0007669"/>
    <property type="project" value="TreeGrafter"/>
</dbReference>
<dbReference type="InterPro" id="IPR001394">
    <property type="entry name" value="Peptidase_C19_UCH"/>
</dbReference>
<dbReference type="InterPro" id="IPR050164">
    <property type="entry name" value="Peptidase_C19"/>
</dbReference>
<evidence type="ECO:0000313" key="4">
    <source>
        <dbReference type="Proteomes" id="UP001187471"/>
    </source>
</evidence>
<dbReference type="SUPFAM" id="SSF54001">
    <property type="entry name" value="Cysteine proteinases"/>
    <property type="match status" value="1"/>
</dbReference>
<dbReference type="InterPro" id="IPR038765">
    <property type="entry name" value="Papain-like_cys_pep_sf"/>
</dbReference>
<dbReference type="GO" id="GO:0016579">
    <property type="term" value="P:protein deubiquitination"/>
    <property type="evidence" value="ECO:0007669"/>
    <property type="project" value="InterPro"/>
</dbReference>
<dbReference type="GO" id="GO:0005634">
    <property type="term" value="C:nucleus"/>
    <property type="evidence" value="ECO:0007669"/>
    <property type="project" value="TreeGrafter"/>
</dbReference>
<dbReference type="PROSITE" id="PS50235">
    <property type="entry name" value="USP_3"/>
    <property type="match status" value="1"/>
</dbReference>
<comment type="similarity">
    <text evidence="1">Belongs to the peptidase C19 family.</text>
</comment>
<organism evidence="3 4">
    <name type="scientific">Escallonia rubra</name>
    <dbReference type="NCBI Taxonomy" id="112253"/>
    <lineage>
        <taxon>Eukaryota</taxon>
        <taxon>Viridiplantae</taxon>
        <taxon>Streptophyta</taxon>
        <taxon>Embryophyta</taxon>
        <taxon>Tracheophyta</taxon>
        <taxon>Spermatophyta</taxon>
        <taxon>Magnoliopsida</taxon>
        <taxon>eudicotyledons</taxon>
        <taxon>Gunneridae</taxon>
        <taxon>Pentapetalae</taxon>
        <taxon>asterids</taxon>
        <taxon>campanulids</taxon>
        <taxon>Escalloniales</taxon>
        <taxon>Escalloniaceae</taxon>
        <taxon>Escallonia</taxon>
    </lineage>
</organism>
<dbReference type="InterPro" id="IPR028889">
    <property type="entry name" value="USP"/>
</dbReference>
<name>A0AA88UHB7_9ASTE</name>
<accession>A0AA88UHB7</accession>
<evidence type="ECO:0000256" key="1">
    <source>
        <dbReference type="ARBA" id="ARBA00009085"/>
    </source>
</evidence>
<feature type="domain" description="USP" evidence="2">
    <location>
        <begin position="1"/>
        <end position="141"/>
    </location>
</feature>
<comment type="caution">
    <text evidence="3">The sequence shown here is derived from an EMBL/GenBank/DDBJ whole genome shotgun (WGS) entry which is preliminary data.</text>
</comment>
<dbReference type="Gene3D" id="3.90.70.10">
    <property type="entry name" value="Cysteine proteinases"/>
    <property type="match status" value="1"/>
</dbReference>
<dbReference type="PANTHER" id="PTHR24006">
    <property type="entry name" value="UBIQUITIN CARBOXYL-TERMINAL HYDROLASE"/>
    <property type="match status" value="1"/>
</dbReference>
<dbReference type="EMBL" id="JAVXUO010002225">
    <property type="protein sequence ID" value="KAK2975182.1"/>
    <property type="molecule type" value="Genomic_DNA"/>
</dbReference>
<sequence length="141" mass="16806">MAQSFLHRKDGETRKRIFLSQKPVESNYFTIYEETFIKGKGLQDIEEYAIQFGLWEWRVYWEPRLTKRSEHKYRLVGVVEHLGSMRGGHYVAYIRGGTKSRQGDEEHGDFVWYYASDAYVREASLEEVLRCEAYILFYAEI</sequence>
<keyword evidence="4" id="KW-1185">Reference proteome</keyword>
<gene>
    <name evidence="3" type="ORF">RJ640_022074</name>
</gene>